<accession>A0A166J409</accession>
<organism evidence="2 3">
    <name type="scientific">Daucus carota subsp. sativus</name>
    <name type="common">Carrot</name>
    <dbReference type="NCBI Taxonomy" id="79200"/>
    <lineage>
        <taxon>Eukaryota</taxon>
        <taxon>Viridiplantae</taxon>
        <taxon>Streptophyta</taxon>
        <taxon>Embryophyta</taxon>
        <taxon>Tracheophyta</taxon>
        <taxon>Spermatophyta</taxon>
        <taxon>Magnoliopsida</taxon>
        <taxon>eudicotyledons</taxon>
        <taxon>Gunneridae</taxon>
        <taxon>Pentapetalae</taxon>
        <taxon>asterids</taxon>
        <taxon>campanulids</taxon>
        <taxon>Apiales</taxon>
        <taxon>Apiaceae</taxon>
        <taxon>Apioideae</taxon>
        <taxon>Scandiceae</taxon>
        <taxon>Daucinae</taxon>
        <taxon>Daucus</taxon>
        <taxon>Daucus sect. Daucus</taxon>
    </lineage>
</organism>
<proteinExistence type="predicted"/>
<dbReference type="EMBL" id="CP093343">
    <property type="protein sequence ID" value="WOG85596.1"/>
    <property type="molecule type" value="Genomic_DNA"/>
</dbReference>
<evidence type="ECO:0000313" key="2">
    <source>
        <dbReference type="EMBL" id="WOG85596.1"/>
    </source>
</evidence>
<feature type="region of interest" description="Disordered" evidence="1">
    <location>
        <begin position="1"/>
        <end position="31"/>
    </location>
</feature>
<reference evidence="2" key="2">
    <citation type="submission" date="2022-03" db="EMBL/GenBank/DDBJ databases">
        <title>Draft title - Genomic analysis of global carrot germplasm unveils the trajectory of domestication and the origin of high carotenoid orange carrot.</title>
        <authorList>
            <person name="Iorizzo M."/>
            <person name="Ellison S."/>
            <person name="Senalik D."/>
            <person name="Macko-Podgorni A."/>
            <person name="Grzebelus D."/>
            <person name="Bostan H."/>
            <person name="Rolling W."/>
            <person name="Curaba J."/>
            <person name="Simon P."/>
        </authorList>
    </citation>
    <scope>NUCLEOTIDE SEQUENCE</scope>
    <source>
        <tissue evidence="2">Leaf</tissue>
    </source>
</reference>
<gene>
    <name evidence="2" type="ORF">DCAR_0104787</name>
</gene>
<name>A0A166J409_DAUCS</name>
<keyword evidence="3" id="KW-1185">Reference proteome</keyword>
<sequence length="68" mass="8555">MSKSKKKMKKKMKIKRNAEIKRQDKRKRKRKNTVSPVIFYLLERCTLWIVRMVHRCNRVRQKRSIHFR</sequence>
<feature type="compositionally biased region" description="Basic residues" evidence="1">
    <location>
        <begin position="1"/>
        <end position="15"/>
    </location>
</feature>
<dbReference type="AlphaFoldDB" id="A0A166J409"/>
<protein>
    <submittedName>
        <fullName evidence="2">Uncharacterized protein</fullName>
    </submittedName>
</protein>
<evidence type="ECO:0000256" key="1">
    <source>
        <dbReference type="SAM" id="MobiDB-lite"/>
    </source>
</evidence>
<evidence type="ECO:0000313" key="3">
    <source>
        <dbReference type="Proteomes" id="UP000077755"/>
    </source>
</evidence>
<dbReference type="Proteomes" id="UP000077755">
    <property type="component" value="Chromosome 1"/>
</dbReference>
<reference evidence="2" key="1">
    <citation type="journal article" date="2016" name="Nat. Genet.">
        <title>A high-quality carrot genome assembly provides new insights into carotenoid accumulation and asterid genome evolution.</title>
        <authorList>
            <person name="Iorizzo M."/>
            <person name="Ellison S."/>
            <person name="Senalik D."/>
            <person name="Zeng P."/>
            <person name="Satapoomin P."/>
            <person name="Huang J."/>
            <person name="Bowman M."/>
            <person name="Iovene M."/>
            <person name="Sanseverino W."/>
            <person name="Cavagnaro P."/>
            <person name="Yildiz M."/>
            <person name="Macko-Podgorni A."/>
            <person name="Moranska E."/>
            <person name="Grzebelus E."/>
            <person name="Grzebelus D."/>
            <person name="Ashrafi H."/>
            <person name="Zheng Z."/>
            <person name="Cheng S."/>
            <person name="Spooner D."/>
            <person name="Van Deynze A."/>
            <person name="Simon P."/>
        </authorList>
    </citation>
    <scope>NUCLEOTIDE SEQUENCE</scope>
    <source>
        <tissue evidence="2">Leaf</tissue>
    </source>
</reference>
<dbReference type="Gramene" id="KZN11772">
    <property type="protein sequence ID" value="KZN11772"/>
    <property type="gene ID" value="DCAR_004428"/>
</dbReference>